<gene>
    <name evidence="1" type="ORF">CITCOLO1_LOCUS4665</name>
</gene>
<evidence type="ECO:0000313" key="1">
    <source>
        <dbReference type="EMBL" id="CAK9312955.1"/>
    </source>
</evidence>
<reference evidence="1 2" key="1">
    <citation type="submission" date="2024-03" db="EMBL/GenBank/DDBJ databases">
        <authorList>
            <person name="Gkanogiannis A."/>
            <person name="Becerra Lopez-Lavalle L."/>
        </authorList>
    </citation>
    <scope>NUCLEOTIDE SEQUENCE [LARGE SCALE GENOMIC DNA]</scope>
</reference>
<dbReference type="EMBL" id="OZ021745">
    <property type="protein sequence ID" value="CAK9312955.1"/>
    <property type="molecule type" value="Genomic_DNA"/>
</dbReference>
<evidence type="ECO:0000313" key="2">
    <source>
        <dbReference type="Proteomes" id="UP001642487"/>
    </source>
</evidence>
<protein>
    <submittedName>
        <fullName evidence="1">Uncharacterized protein</fullName>
    </submittedName>
</protein>
<keyword evidence="2" id="KW-1185">Reference proteome</keyword>
<organism evidence="1 2">
    <name type="scientific">Citrullus colocynthis</name>
    <name type="common">colocynth</name>
    <dbReference type="NCBI Taxonomy" id="252529"/>
    <lineage>
        <taxon>Eukaryota</taxon>
        <taxon>Viridiplantae</taxon>
        <taxon>Streptophyta</taxon>
        <taxon>Embryophyta</taxon>
        <taxon>Tracheophyta</taxon>
        <taxon>Spermatophyta</taxon>
        <taxon>Magnoliopsida</taxon>
        <taxon>eudicotyledons</taxon>
        <taxon>Gunneridae</taxon>
        <taxon>Pentapetalae</taxon>
        <taxon>rosids</taxon>
        <taxon>fabids</taxon>
        <taxon>Cucurbitales</taxon>
        <taxon>Cucurbitaceae</taxon>
        <taxon>Benincaseae</taxon>
        <taxon>Citrullus</taxon>
    </lineage>
</organism>
<name>A0ABP0XZN9_9ROSI</name>
<dbReference type="Proteomes" id="UP001642487">
    <property type="component" value="Chromosome 11"/>
</dbReference>
<sequence>MSEPGRYQIYTFKRHFYKLCQIQPSASWPLRSCQFGNAGPLLPSFSCLWPRFWNRKIVGLHHLLRMKMTAIWFPSAIKQLHAVLREILPCCCILLRATHRVVWYLNFKVAPS</sequence>
<accession>A0ABP0XZN9</accession>
<proteinExistence type="predicted"/>